<feature type="transmembrane region" description="Helical" evidence="1">
    <location>
        <begin position="12"/>
        <end position="32"/>
    </location>
</feature>
<dbReference type="PANTHER" id="PTHR36435:SF1">
    <property type="entry name" value="CAAX AMINO TERMINAL PROTEASE FAMILY PROTEIN"/>
    <property type="match status" value="1"/>
</dbReference>
<comment type="caution">
    <text evidence="3">The sequence shown here is derived from an EMBL/GenBank/DDBJ whole genome shotgun (WGS) entry which is preliminary data.</text>
</comment>
<dbReference type="EMBL" id="REFW01000003">
    <property type="protein sequence ID" value="RMB58794.1"/>
    <property type="molecule type" value="Genomic_DNA"/>
</dbReference>
<feature type="transmembrane region" description="Helical" evidence="1">
    <location>
        <begin position="218"/>
        <end position="239"/>
    </location>
</feature>
<keyword evidence="1" id="KW-0812">Transmembrane</keyword>
<sequence length="246" mass="25513">MFTTTRPTSRPLRPYVTLVAITVGLVLLLGVVGTTSYLLGFTGYAPLVAAYIPLAVVIAIILTVRHAWVPVGFRPVRTHNAGAVAAMVLAALLPISVLAGAQGLSTSAAGILGFAGMAILVGFVEEAIFRGILPRVFWSRGTIETVVVTSIAFAVAHAVTGLSPDQSLVATLRTIGFAFLFGVLASVLVRTTGSIWPAVVLHATFDMAGFVLTPRSTLVTDSISIALAAVVAMALILIARRAPLPA</sequence>
<protein>
    <submittedName>
        <fullName evidence="3">CPBP family intramembrane metalloprotease</fullName>
    </submittedName>
</protein>
<dbReference type="Pfam" id="PF02517">
    <property type="entry name" value="Rce1-like"/>
    <property type="match status" value="1"/>
</dbReference>
<evidence type="ECO:0000313" key="3">
    <source>
        <dbReference type="EMBL" id="RMB58794.1"/>
    </source>
</evidence>
<dbReference type="OrthoDB" id="2222521at2"/>
<feature type="transmembrane region" description="Helical" evidence="1">
    <location>
        <begin position="80"/>
        <end position="101"/>
    </location>
</feature>
<feature type="transmembrane region" description="Helical" evidence="1">
    <location>
        <begin position="44"/>
        <end position="68"/>
    </location>
</feature>
<feature type="transmembrane region" description="Helical" evidence="1">
    <location>
        <begin position="195"/>
        <end position="212"/>
    </location>
</feature>
<gene>
    <name evidence="3" type="ORF">EAX62_11745</name>
</gene>
<keyword evidence="3" id="KW-0378">Hydrolase</keyword>
<evidence type="ECO:0000313" key="4">
    <source>
        <dbReference type="Proteomes" id="UP000275256"/>
    </source>
</evidence>
<dbReference type="AlphaFoldDB" id="A0A3M0G1J7"/>
<dbReference type="RefSeq" id="WP_121901915.1">
    <property type="nucleotide sequence ID" value="NZ_REFW01000003.1"/>
</dbReference>
<dbReference type="PANTHER" id="PTHR36435">
    <property type="entry name" value="SLR1288 PROTEIN"/>
    <property type="match status" value="1"/>
</dbReference>
<keyword evidence="4" id="KW-1185">Reference proteome</keyword>
<dbReference type="Proteomes" id="UP000275256">
    <property type="component" value="Unassembled WGS sequence"/>
</dbReference>
<feature type="domain" description="CAAX prenyl protease 2/Lysostaphin resistance protein A-like" evidence="2">
    <location>
        <begin position="111"/>
        <end position="207"/>
    </location>
</feature>
<dbReference type="InterPro" id="IPR052710">
    <property type="entry name" value="CAAX_protease"/>
</dbReference>
<dbReference type="GO" id="GO:0006508">
    <property type="term" value="P:proteolysis"/>
    <property type="evidence" value="ECO:0007669"/>
    <property type="project" value="UniProtKB-KW"/>
</dbReference>
<dbReference type="InterPro" id="IPR003675">
    <property type="entry name" value="Rce1/LyrA-like_dom"/>
</dbReference>
<feature type="transmembrane region" description="Helical" evidence="1">
    <location>
        <begin position="107"/>
        <end position="129"/>
    </location>
</feature>
<dbReference type="GO" id="GO:0080120">
    <property type="term" value="P:CAAX-box protein maturation"/>
    <property type="evidence" value="ECO:0007669"/>
    <property type="project" value="UniProtKB-ARBA"/>
</dbReference>
<reference evidence="3 4" key="1">
    <citation type="submission" date="2018-10" db="EMBL/GenBank/DDBJ databases">
        <title>Tessaracoccus antarcticuss sp. nov., isolated from sediment.</title>
        <authorList>
            <person name="Zhou L.Y."/>
            <person name="Du Z.J."/>
        </authorList>
    </citation>
    <scope>NUCLEOTIDE SEQUENCE [LARGE SCALE GENOMIC DNA]</scope>
    <source>
        <strain evidence="3 4">JDX10</strain>
    </source>
</reference>
<keyword evidence="1" id="KW-1133">Transmembrane helix</keyword>
<keyword evidence="1" id="KW-0472">Membrane</keyword>
<name>A0A3M0G1J7_9ACTN</name>
<evidence type="ECO:0000256" key="1">
    <source>
        <dbReference type="SAM" id="Phobius"/>
    </source>
</evidence>
<evidence type="ECO:0000259" key="2">
    <source>
        <dbReference type="Pfam" id="PF02517"/>
    </source>
</evidence>
<feature type="transmembrane region" description="Helical" evidence="1">
    <location>
        <begin position="168"/>
        <end position="188"/>
    </location>
</feature>
<proteinExistence type="predicted"/>
<organism evidence="3 4">
    <name type="scientific">Tessaracoccus antarcticus</name>
    <dbReference type="NCBI Taxonomy" id="2479848"/>
    <lineage>
        <taxon>Bacteria</taxon>
        <taxon>Bacillati</taxon>
        <taxon>Actinomycetota</taxon>
        <taxon>Actinomycetes</taxon>
        <taxon>Propionibacteriales</taxon>
        <taxon>Propionibacteriaceae</taxon>
        <taxon>Tessaracoccus</taxon>
    </lineage>
</organism>
<keyword evidence="3" id="KW-0482">Metalloprotease</keyword>
<dbReference type="GO" id="GO:0004175">
    <property type="term" value="F:endopeptidase activity"/>
    <property type="evidence" value="ECO:0007669"/>
    <property type="project" value="UniProtKB-ARBA"/>
</dbReference>
<dbReference type="GO" id="GO:0008237">
    <property type="term" value="F:metallopeptidase activity"/>
    <property type="evidence" value="ECO:0007669"/>
    <property type="project" value="UniProtKB-KW"/>
</dbReference>
<accession>A0A3M0G1J7</accession>
<keyword evidence="3" id="KW-0645">Protease</keyword>
<feature type="transmembrane region" description="Helical" evidence="1">
    <location>
        <begin position="141"/>
        <end position="162"/>
    </location>
</feature>